<name>A0A9P9BIW6_9PEZI</name>
<comment type="caution">
    <text evidence="1">The sequence shown here is derived from an EMBL/GenBank/DDBJ whole genome shotgun (WGS) entry which is preliminary data.</text>
</comment>
<organism evidence="1 2">
    <name type="scientific">Microdochium trichocladiopsis</name>
    <dbReference type="NCBI Taxonomy" id="1682393"/>
    <lineage>
        <taxon>Eukaryota</taxon>
        <taxon>Fungi</taxon>
        <taxon>Dikarya</taxon>
        <taxon>Ascomycota</taxon>
        <taxon>Pezizomycotina</taxon>
        <taxon>Sordariomycetes</taxon>
        <taxon>Xylariomycetidae</taxon>
        <taxon>Xylariales</taxon>
        <taxon>Microdochiaceae</taxon>
        <taxon>Microdochium</taxon>
    </lineage>
</organism>
<evidence type="ECO:0000313" key="2">
    <source>
        <dbReference type="Proteomes" id="UP000756346"/>
    </source>
</evidence>
<keyword evidence="2" id="KW-1185">Reference proteome</keyword>
<dbReference type="AlphaFoldDB" id="A0A9P9BIW6"/>
<protein>
    <submittedName>
        <fullName evidence="1">Uncharacterized protein</fullName>
    </submittedName>
</protein>
<evidence type="ECO:0000313" key="1">
    <source>
        <dbReference type="EMBL" id="KAH7012728.1"/>
    </source>
</evidence>
<dbReference type="GeneID" id="70187077"/>
<reference evidence="1" key="1">
    <citation type="journal article" date="2021" name="Nat. Commun.">
        <title>Genetic determinants of endophytism in the Arabidopsis root mycobiome.</title>
        <authorList>
            <person name="Mesny F."/>
            <person name="Miyauchi S."/>
            <person name="Thiergart T."/>
            <person name="Pickel B."/>
            <person name="Atanasova L."/>
            <person name="Karlsson M."/>
            <person name="Huettel B."/>
            <person name="Barry K.W."/>
            <person name="Haridas S."/>
            <person name="Chen C."/>
            <person name="Bauer D."/>
            <person name="Andreopoulos W."/>
            <person name="Pangilinan J."/>
            <person name="LaButti K."/>
            <person name="Riley R."/>
            <person name="Lipzen A."/>
            <person name="Clum A."/>
            <person name="Drula E."/>
            <person name="Henrissat B."/>
            <person name="Kohler A."/>
            <person name="Grigoriev I.V."/>
            <person name="Martin F.M."/>
            <person name="Hacquard S."/>
        </authorList>
    </citation>
    <scope>NUCLEOTIDE SEQUENCE</scope>
    <source>
        <strain evidence="1">MPI-CAGE-CH-0230</strain>
    </source>
</reference>
<gene>
    <name evidence="1" type="ORF">B0I36DRAFT_356096</name>
</gene>
<sequence>MIPDSPYPPLHSWVEAPPEYRHVTSGKAKKIWDKRDFSHQPERDIRQGSFRAARFLQAIEGSSEKSSDVTATNFREQGCRSAAMARPDHIGPASGDMAPRQLLAPTRRTGDLGSGTRASLEVCTSRVPEQALVGYPDGDFHGYEVRVLQYCVRHINAPPCASPLNYLWRLWGPYSRDQVGLKAPFLV</sequence>
<dbReference type="EMBL" id="JAGTJQ010000014">
    <property type="protein sequence ID" value="KAH7012728.1"/>
    <property type="molecule type" value="Genomic_DNA"/>
</dbReference>
<accession>A0A9P9BIW6</accession>
<proteinExistence type="predicted"/>
<dbReference type="RefSeq" id="XP_046004993.1">
    <property type="nucleotide sequence ID" value="XM_046157531.1"/>
</dbReference>
<dbReference type="Proteomes" id="UP000756346">
    <property type="component" value="Unassembled WGS sequence"/>
</dbReference>